<evidence type="ECO:0000313" key="10">
    <source>
        <dbReference type="Proteomes" id="UP001222027"/>
    </source>
</evidence>
<keyword evidence="3 6" id="KW-0256">Endoplasmic reticulum</keyword>
<name>A0AAV8Q0E6_ENSVE</name>
<evidence type="ECO:0000256" key="6">
    <source>
        <dbReference type="RuleBase" id="RU363132"/>
    </source>
</evidence>
<dbReference type="EMBL" id="JAQQAF010000008">
    <property type="protein sequence ID" value="KAJ8465866.1"/>
    <property type="molecule type" value="Genomic_DNA"/>
</dbReference>
<feature type="compositionally biased region" description="Basic and acidic residues" evidence="7">
    <location>
        <begin position="136"/>
        <end position="153"/>
    </location>
</feature>
<evidence type="ECO:0000256" key="3">
    <source>
        <dbReference type="ARBA" id="ARBA00022824"/>
    </source>
</evidence>
<feature type="compositionally biased region" description="Polar residues" evidence="7">
    <location>
        <begin position="91"/>
        <end position="104"/>
    </location>
</feature>
<feature type="compositionally biased region" description="Basic and acidic residues" evidence="7">
    <location>
        <begin position="113"/>
        <end position="124"/>
    </location>
</feature>
<dbReference type="Pfam" id="PF02453">
    <property type="entry name" value="Reticulon"/>
    <property type="match status" value="1"/>
</dbReference>
<keyword evidence="5 6" id="KW-0472">Membrane</keyword>
<feature type="compositionally biased region" description="Basic and acidic residues" evidence="7">
    <location>
        <begin position="480"/>
        <end position="492"/>
    </location>
</feature>
<keyword evidence="10" id="KW-1185">Reference proteome</keyword>
<reference evidence="9 10" key="1">
    <citation type="submission" date="2022-12" db="EMBL/GenBank/DDBJ databases">
        <title>Chromosome-scale assembly of the Ensete ventricosum genome.</title>
        <authorList>
            <person name="Dussert Y."/>
            <person name="Stocks J."/>
            <person name="Wendawek A."/>
            <person name="Woldeyes F."/>
            <person name="Nichols R.A."/>
            <person name="Borrell J.S."/>
        </authorList>
    </citation>
    <scope>NUCLEOTIDE SEQUENCE [LARGE SCALE GENOMIC DNA]</scope>
    <source>
        <strain evidence="10">cv. Maze</strain>
        <tissue evidence="9">Seeds</tissue>
    </source>
</reference>
<dbReference type="GO" id="GO:0005789">
    <property type="term" value="C:endoplasmic reticulum membrane"/>
    <property type="evidence" value="ECO:0007669"/>
    <property type="project" value="UniProtKB-SubCell"/>
</dbReference>
<dbReference type="PANTHER" id="PTHR46626:SF1">
    <property type="entry name" value="RETICULON-LIKE PROTEIN B21"/>
    <property type="match status" value="1"/>
</dbReference>
<comment type="subcellular location">
    <subcellularLocation>
        <location evidence="1 6">Endoplasmic reticulum membrane</location>
        <topology evidence="1 6">Multi-pass membrane protein</topology>
    </subcellularLocation>
</comment>
<feature type="transmembrane region" description="Helical" evidence="6">
    <location>
        <begin position="417"/>
        <end position="441"/>
    </location>
</feature>
<proteinExistence type="predicted"/>
<organism evidence="9 10">
    <name type="scientific">Ensete ventricosum</name>
    <name type="common">Abyssinian banana</name>
    <name type="synonym">Musa ensete</name>
    <dbReference type="NCBI Taxonomy" id="4639"/>
    <lineage>
        <taxon>Eukaryota</taxon>
        <taxon>Viridiplantae</taxon>
        <taxon>Streptophyta</taxon>
        <taxon>Embryophyta</taxon>
        <taxon>Tracheophyta</taxon>
        <taxon>Spermatophyta</taxon>
        <taxon>Magnoliopsida</taxon>
        <taxon>Liliopsida</taxon>
        <taxon>Zingiberales</taxon>
        <taxon>Musaceae</taxon>
        <taxon>Ensete</taxon>
    </lineage>
</organism>
<feature type="compositionally biased region" description="Acidic residues" evidence="7">
    <location>
        <begin position="125"/>
        <end position="135"/>
    </location>
</feature>
<dbReference type="PROSITE" id="PS50845">
    <property type="entry name" value="RETICULON"/>
    <property type="match status" value="1"/>
</dbReference>
<protein>
    <recommendedName>
        <fullName evidence="6">Reticulon-like protein</fullName>
    </recommendedName>
</protein>
<comment type="caution">
    <text evidence="9">The sequence shown here is derived from an EMBL/GenBank/DDBJ whole genome shotgun (WGS) entry which is preliminary data.</text>
</comment>
<feature type="transmembrane region" description="Helical" evidence="6">
    <location>
        <begin position="345"/>
        <end position="365"/>
    </location>
</feature>
<evidence type="ECO:0000259" key="8">
    <source>
        <dbReference type="PROSITE" id="PS50845"/>
    </source>
</evidence>
<evidence type="ECO:0000256" key="2">
    <source>
        <dbReference type="ARBA" id="ARBA00022692"/>
    </source>
</evidence>
<dbReference type="Proteomes" id="UP001222027">
    <property type="component" value="Unassembled WGS sequence"/>
</dbReference>
<dbReference type="InterPro" id="IPR003388">
    <property type="entry name" value="Reticulon"/>
</dbReference>
<evidence type="ECO:0000256" key="1">
    <source>
        <dbReference type="ARBA" id="ARBA00004477"/>
    </source>
</evidence>
<evidence type="ECO:0000313" key="9">
    <source>
        <dbReference type="EMBL" id="KAJ8465866.1"/>
    </source>
</evidence>
<keyword evidence="4 6" id="KW-1133">Transmembrane helix</keyword>
<sequence>MQRSTKRRVVTRSAVVVVGSACRTTMKMDEARAGIKVFNGKESHRNAEQGGERGCRRLRRNQSDSVTPCTPSKENALIERSAVRKIRKASSDLSNSPKTSTKQEQVLLLGDGNKGDGGEGKVADEIEIEMEGDESFVDKKLDQPEEKPTSVREQEEEEDEVNYENQEVPVPSQDAEKDQLPVSVSSMNVEERKQNPVTEHKALNPDPAVLPHPEAAQEMFASNSAKNSRTQIIANLVMWRDVSKSAFVFGSGTFFLVSSSYTNNINFSLISASSYVGLFYLGFAFLCKSILRRGETMGSDERDERYMVGEEEAIWLLKLLLPYVNELLLKLRSLFSGDPATTLKLAVLLFVMARCGSSITIWSLAKLTFFGVFTIPKICCSYSTQLAKFGKFWLERLSDGWESCTHKKAVATAIFALIWNISSTVARIWAFFMVVVAVKLYQQCATEHRWCGQEEEGQEDSVAGQSQGLGSHPHRGWNAVKKEEKKGIKVGDPRGGVGKRSK</sequence>
<dbReference type="InterPro" id="IPR044647">
    <property type="entry name" value="RTNLB17/18/21"/>
</dbReference>
<evidence type="ECO:0000256" key="4">
    <source>
        <dbReference type="ARBA" id="ARBA00022989"/>
    </source>
</evidence>
<keyword evidence="2 6" id="KW-0812">Transmembrane</keyword>
<gene>
    <name evidence="9" type="ORF">OPV22_028418</name>
</gene>
<evidence type="ECO:0000256" key="5">
    <source>
        <dbReference type="ARBA" id="ARBA00023136"/>
    </source>
</evidence>
<feature type="domain" description="Reticulon" evidence="8">
    <location>
        <begin position="233"/>
        <end position="386"/>
    </location>
</feature>
<feature type="region of interest" description="Disordered" evidence="7">
    <location>
        <begin position="88"/>
        <end position="179"/>
    </location>
</feature>
<feature type="region of interest" description="Disordered" evidence="7">
    <location>
        <begin position="456"/>
        <end position="502"/>
    </location>
</feature>
<dbReference type="PANTHER" id="PTHR46626">
    <property type="entry name" value="RETICULON-LIKE PROTEIN B17"/>
    <property type="match status" value="1"/>
</dbReference>
<evidence type="ECO:0000256" key="7">
    <source>
        <dbReference type="SAM" id="MobiDB-lite"/>
    </source>
</evidence>
<dbReference type="AlphaFoldDB" id="A0AAV8Q0E6"/>
<accession>A0AAV8Q0E6</accession>
<feature type="transmembrane region" description="Helical" evidence="6">
    <location>
        <begin position="267"/>
        <end position="287"/>
    </location>
</feature>